<keyword evidence="3" id="KW-1185">Reference proteome</keyword>
<evidence type="ECO:0000313" key="3">
    <source>
        <dbReference type="Proteomes" id="UP000004457"/>
    </source>
</evidence>
<dbReference type="Proteomes" id="UP000004457">
    <property type="component" value="Unassembled WGS sequence"/>
</dbReference>
<dbReference type="AlphaFoldDB" id="C0EP27"/>
<organism evidence="2 3">
    <name type="scientific">Neisseria flavescens NRL30031/H210</name>
    <dbReference type="NCBI Taxonomy" id="546264"/>
    <lineage>
        <taxon>Bacteria</taxon>
        <taxon>Pseudomonadati</taxon>
        <taxon>Pseudomonadota</taxon>
        <taxon>Betaproteobacteria</taxon>
        <taxon>Neisseriales</taxon>
        <taxon>Neisseriaceae</taxon>
        <taxon>Neisseria</taxon>
    </lineage>
</organism>
<reference evidence="2 3" key="1">
    <citation type="submission" date="2009-01" db="EMBL/GenBank/DDBJ databases">
        <authorList>
            <person name="Fulton L."/>
            <person name="Clifton S."/>
            <person name="Chinwalla A.T."/>
            <person name="Mitreva M."/>
            <person name="Sodergren E."/>
            <person name="Weinstock G."/>
            <person name="Clifton S."/>
            <person name="Dooling D.J."/>
            <person name="Fulton B."/>
            <person name="Minx P."/>
            <person name="Pepin K.H."/>
            <person name="Johnson M."/>
            <person name="Bhonagiri V."/>
            <person name="Nash W.E."/>
            <person name="Mardis E.R."/>
            <person name="Wilson R.K."/>
        </authorList>
    </citation>
    <scope>NUCLEOTIDE SEQUENCE [LARGE SCALE GENOMIC DNA]</scope>
    <source>
        <strain evidence="2 3">NRL30031/H210</strain>
    </source>
</reference>
<evidence type="ECO:0000313" key="2">
    <source>
        <dbReference type="EMBL" id="EEG33151.1"/>
    </source>
</evidence>
<dbReference type="EMBL" id="ACEN01000080">
    <property type="protein sequence ID" value="EEG33151.1"/>
    <property type="molecule type" value="Genomic_DNA"/>
</dbReference>
<proteinExistence type="predicted"/>
<name>C0EP27_NEIFL</name>
<keyword evidence="1" id="KW-0175">Coiled coil</keyword>
<gene>
    <name evidence="2" type="ORF">NEIFLAOT_01717</name>
</gene>
<comment type="caution">
    <text evidence="2">The sequence shown here is derived from an EMBL/GenBank/DDBJ whole genome shotgun (WGS) entry which is preliminary data.</text>
</comment>
<accession>C0EP27</accession>
<evidence type="ECO:0000256" key="1">
    <source>
        <dbReference type="SAM" id="Coils"/>
    </source>
</evidence>
<feature type="coiled-coil region" evidence="1">
    <location>
        <begin position="22"/>
        <end position="49"/>
    </location>
</feature>
<protein>
    <submittedName>
        <fullName evidence="2">Uncharacterized protein</fullName>
    </submittedName>
</protein>
<sequence length="77" mass="9048">MCVLLHNYDFCASVLCVFLAKENEMNNQLKFVERQIVEWEAKSKDASENGDFKAFEFAESEIKNYKEMLKIYEQPAT</sequence>